<dbReference type="Proteomes" id="UP001237642">
    <property type="component" value="Unassembled WGS sequence"/>
</dbReference>
<gene>
    <name evidence="1" type="ORF">POM88_019137</name>
</gene>
<protein>
    <submittedName>
        <fullName evidence="1">Uncharacterized protein</fullName>
    </submittedName>
</protein>
<sequence length="194" mass="22141">MISVKEGVGGSVGNSPAISEFCEYLSRIEVMDFHYSGMRFTWSGSPHGVGVIRKLDRILARFLASKSSDHSPTILEFGGSVVLKKKSSFKFQNYLAYRTNFVDLVRQGWTRNGGGVMMYRVVQKLKHLKPIFRNVVKASGNLCAKVKDLQLSQENIQFDLYCDPFNDSLKAEEIRLTRDYKEASLEEERMLRQK</sequence>
<comment type="caution">
    <text evidence="1">The sequence shown here is derived from an EMBL/GenBank/DDBJ whole genome shotgun (WGS) entry which is preliminary data.</text>
</comment>
<evidence type="ECO:0000313" key="2">
    <source>
        <dbReference type="Proteomes" id="UP001237642"/>
    </source>
</evidence>
<dbReference type="AlphaFoldDB" id="A0AAD8ITN8"/>
<name>A0AAD8ITN8_9APIA</name>
<evidence type="ECO:0000313" key="1">
    <source>
        <dbReference type="EMBL" id="KAK1390959.1"/>
    </source>
</evidence>
<accession>A0AAD8ITN8</accession>
<dbReference type="EMBL" id="JAUIZM010000004">
    <property type="protein sequence ID" value="KAK1390959.1"/>
    <property type="molecule type" value="Genomic_DNA"/>
</dbReference>
<reference evidence="1" key="2">
    <citation type="submission" date="2023-05" db="EMBL/GenBank/DDBJ databases">
        <authorList>
            <person name="Schelkunov M.I."/>
        </authorList>
    </citation>
    <scope>NUCLEOTIDE SEQUENCE</scope>
    <source>
        <strain evidence="1">Hsosn_3</strain>
        <tissue evidence="1">Leaf</tissue>
    </source>
</reference>
<reference evidence="1" key="1">
    <citation type="submission" date="2023-02" db="EMBL/GenBank/DDBJ databases">
        <title>Genome of toxic invasive species Heracleum sosnowskyi carries increased number of genes despite the absence of recent whole-genome duplications.</title>
        <authorList>
            <person name="Schelkunov M."/>
            <person name="Shtratnikova V."/>
            <person name="Makarenko M."/>
            <person name="Klepikova A."/>
            <person name="Omelchenko D."/>
            <person name="Novikova G."/>
            <person name="Obukhova E."/>
            <person name="Bogdanov V."/>
            <person name="Penin A."/>
            <person name="Logacheva M."/>
        </authorList>
    </citation>
    <scope>NUCLEOTIDE SEQUENCE</scope>
    <source>
        <strain evidence="1">Hsosn_3</strain>
        <tissue evidence="1">Leaf</tissue>
    </source>
</reference>
<keyword evidence="2" id="KW-1185">Reference proteome</keyword>
<proteinExistence type="predicted"/>
<organism evidence="1 2">
    <name type="scientific">Heracleum sosnowskyi</name>
    <dbReference type="NCBI Taxonomy" id="360622"/>
    <lineage>
        <taxon>Eukaryota</taxon>
        <taxon>Viridiplantae</taxon>
        <taxon>Streptophyta</taxon>
        <taxon>Embryophyta</taxon>
        <taxon>Tracheophyta</taxon>
        <taxon>Spermatophyta</taxon>
        <taxon>Magnoliopsida</taxon>
        <taxon>eudicotyledons</taxon>
        <taxon>Gunneridae</taxon>
        <taxon>Pentapetalae</taxon>
        <taxon>asterids</taxon>
        <taxon>campanulids</taxon>
        <taxon>Apiales</taxon>
        <taxon>Apiaceae</taxon>
        <taxon>Apioideae</taxon>
        <taxon>apioid superclade</taxon>
        <taxon>Tordylieae</taxon>
        <taxon>Tordyliinae</taxon>
        <taxon>Heracleum</taxon>
    </lineage>
</organism>